<dbReference type="InterPro" id="IPR039420">
    <property type="entry name" value="WalR-like"/>
</dbReference>
<dbReference type="CDD" id="cd00383">
    <property type="entry name" value="trans_reg_C"/>
    <property type="match status" value="1"/>
</dbReference>
<evidence type="ECO:0000256" key="4">
    <source>
        <dbReference type="ARBA" id="ARBA00023125"/>
    </source>
</evidence>
<gene>
    <name evidence="10" type="ORF">GCM10023333_32250</name>
</gene>
<evidence type="ECO:0000256" key="2">
    <source>
        <dbReference type="ARBA" id="ARBA00023012"/>
    </source>
</evidence>
<dbReference type="InterPro" id="IPR001789">
    <property type="entry name" value="Sig_transdc_resp-reg_receiver"/>
</dbReference>
<reference evidence="11" key="1">
    <citation type="journal article" date="2019" name="Int. J. Syst. Evol. Microbiol.">
        <title>The Global Catalogue of Microorganisms (GCM) 10K type strain sequencing project: providing services to taxonomists for standard genome sequencing and annotation.</title>
        <authorList>
            <consortium name="The Broad Institute Genomics Platform"/>
            <consortium name="The Broad Institute Genome Sequencing Center for Infectious Disease"/>
            <person name="Wu L."/>
            <person name="Ma J."/>
        </authorList>
    </citation>
    <scope>NUCLEOTIDE SEQUENCE [LARGE SCALE GENOMIC DNA]</scope>
    <source>
        <strain evidence="11">JCM 18401</strain>
    </source>
</reference>
<dbReference type="PANTHER" id="PTHR48111:SF4">
    <property type="entry name" value="DNA-BINDING DUAL TRANSCRIPTIONAL REGULATOR OMPR"/>
    <property type="match status" value="1"/>
</dbReference>
<evidence type="ECO:0000313" key="10">
    <source>
        <dbReference type="EMBL" id="GAA4896526.1"/>
    </source>
</evidence>
<dbReference type="EMBL" id="BAABJZ010000097">
    <property type="protein sequence ID" value="GAA4896526.1"/>
    <property type="molecule type" value="Genomic_DNA"/>
</dbReference>
<keyword evidence="5" id="KW-0804">Transcription</keyword>
<keyword evidence="2" id="KW-0902">Two-component regulatory system</keyword>
<dbReference type="PANTHER" id="PTHR48111">
    <property type="entry name" value="REGULATOR OF RPOS"/>
    <property type="match status" value="1"/>
</dbReference>
<dbReference type="Proteomes" id="UP001499988">
    <property type="component" value="Unassembled WGS sequence"/>
</dbReference>
<comment type="caution">
    <text evidence="10">The sequence shown here is derived from an EMBL/GenBank/DDBJ whole genome shotgun (WGS) entry which is preliminary data.</text>
</comment>
<evidence type="ECO:0000256" key="5">
    <source>
        <dbReference type="ARBA" id="ARBA00023163"/>
    </source>
</evidence>
<dbReference type="PROSITE" id="PS50110">
    <property type="entry name" value="RESPONSE_REGULATORY"/>
    <property type="match status" value="1"/>
</dbReference>
<dbReference type="SMART" id="SM00448">
    <property type="entry name" value="REC"/>
    <property type="match status" value="1"/>
</dbReference>
<evidence type="ECO:0000313" key="11">
    <source>
        <dbReference type="Proteomes" id="UP001499988"/>
    </source>
</evidence>
<keyword evidence="1 6" id="KW-0597">Phosphoprotein</keyword>
<dbReference type="Pfam" id="PF00486">
    <property type="entry name" value="Trans_reg_C"/>
    <property type="match status" value="1"/>
</dbReference>
<dbReference type="InterPro" id="IPR036388">
    <property type="entry name" value="WH-like_DNA-bd_sf"/>
</dbReference>
<dbReference type="Gene3D" id="6.10.250.690">
    <property type="match status" value="1"/>
</dbReference>
<name>A0ABP9FBU3_9GAMM</name>
<accession>A0ABP9FBU3</accession>
<keyword evidence="11" id="KW-1185">Reference proteome</keyword>
<dbReference type="InterPro" id="IPR001867">
    <property type="entry name" value="OmpR/PhoB-type_DNA-bd"/>
</dbReference>
<evidence type="ECO:0000259" key="9">
    <source>
        <dbReference type="PROSITE" id="PS51755"/>
    </source>
</evidence>
<keyword evidence="3" id="KW-0805">Transcription regulation</keyword>
<dbReference type="Pfam" id="PF00072">
    <property type="entry name" value="Response_reg"/>
    <property type="match status" value="1"/>
</dbReference>
<dbReference type="Gene3D" id="1.10.10.10">
    <property type="entry name" value="Winged helix-like DNA-binding domain superfamily/Winged helix DNA-binding domain"/>
    <property type="match status" value="1"/>
</dbReference>
<keyword evidence="4 7" id="KW-0238">DNA-binding</keyword>
<dbReference type="Gene3D" id="3.40.50.2300">
    <property type="match status" value="1"/>
</dbReference>
<organism evidence="10 11">
    <name type="scientific">Ferrimonas pelagia</name>
    <dbReference type="NCBI Taxonomy" id="1177826"/>
    <lineage>
        <taxon>Bacteria</taxon>
        <taxon>Pseudomonadati</taxon>
        <taxon>Pseudomonadota</taxon>
        <taxon>Gammaproteobacteria</taxon>
        <taxon>Alteromonadales</taxon>
        <taxon>Ferrimonadaceae</taxon>
        <taxon>Ferrimonas</taxon>
    </lineage>
</organism>
<evidence type="ECO:0000259" key="8">
    <source>
        <dbReference type="PROSITE" id="PS50110"/>
    </source>
</evidence>
<feature type="domain" description="Response regulatory" evidence="8">
    <location>
        <begin position="20"/>
        <end position="134"/>
    </location>
</feature>
<proteinExistence type="predicted"/>
<feature type="domain" description="OmpR/PhoB-type" evidence="9">
    <location>
        <begin position="146"/>
        <end position="245"/>
    </location>
</feature>
<dbReference type="SUPFAM" id="SSF46894">
    <property type="entry name" value="C-terminal effector domain of the bipartite response regulators"/>
    <property type="match status" value="1"/>
</dbReference>
<feature type="DNA-binding region" description="OmpR/PhoB-type" evidence="7">
    <location>
        <begin position="146"/>
        <end position="245"/>
    </location>
</feature>
<evidence type="ECO:0000256" key="1">
    <source>
        <dbReference type="ARBA" id="ARBA00022553"/>
    </source>
</evidence>
<evidence type="ECO:0000256" key="7">
    <source>
        <dbReference type="PROSITE-ProRule" id="PRU01091"/>
    </source>
</evidence>
<dbReference type="InterPro" id="IPR011006">
    <property type="entry name" value="CheY-like_superfamily"/>
</dbReference>
<evidence type="ECO:0000256" key="6">
    <source>
        <dbReference type="PROSITE-ProRule" id="PRU00169"/>
    </source>
</evidence>
<dbReference type="SMART" id="SM00862">
    <property type="entry name" value="Trans_reg_C"/>
    <property type="match status" value="1"/>
</dbReference>
<dbReference type="PROSITE" id="PS51755">
    <property type="entry name" value="OMPR_PHOB"/>
    <property type="match status" value="1"/>
</dbReference>
<dbReference type="SUPFAM" id="SSF52172">
    <property type="entry name" value="CheY-like"/>
    <property type="match status" value="1"/>
</dbReference>
<sequence>MGPHRVSLSPRQYRSAYMAQLLIIEDEVDINALVAMNLETLNHQVTRCLDGTRGYQLAQQQRFDLIVLDLMLPGMDGLTLCQQLRQQGCHTPILMLTARNSEADRVVGLETGADDYLTKPFSVRELQARVKAQLRRAGLAKQQHEPEPISVGPLTLDPNRRRVTLSGSAVELTGTEFDLIWFLAQHPGRVYRRDELLDAVWGYHHGGYQHTVNSHINRLRAKLERDPAQPDLVLTVWGVGYKFNDQL</sequence>
<evidence type="ECO:0000256" key="3">
    <source>
        <dbReference type="ARBA" id="ARBA00023015"/>
    </source>
</evidence>
<dbReference type="InterPro" id="IPR016032">
    <property type="entry name" value="Sig_transdc_resp-reg_C-effctor"/>
</dbReference>
<feature type="modified residue" description="4-aspartylphosphate" evidence="6">
    <location>
        <position position="69"/>
    </location>
</feature>
<protein>
    <submittedName>
        <fullName evidence="10">Response regulator transcription factor</fullName>
    </submittedName>
</protein>